<dbReference type="Gene3D" id="1.20.120.1900">
    <property type="entry name" value="Gamma-tubulin complex, C-terminal domain"/>
    <property type="match status" value="1"/>
</dbReference>
<dbReference type="OrthoDB" id="5860513at2759"/>
<evidence type="ECO:0000256" key="4">
    <source>
        <dbReference type="ARBA" id="ARBA00022701"/>
    </source>
</evidence>
<reference evidence="8 9" key="1">
    <citation type="journal article" date="2014" name="Mol. Plant">
        <title>Chromosome Scale Genome Assembly and Transcriptome Profiling of Nannochloropsis gaditana in Nitrogen Depletion.</title>
        <authorList>
            <person name="Corteggiani Carpinelli E."/>
            <person name="Telatin A."/>
            <person name="Vitulo N."/>
            <person name="Forcato C."/>
            <person name="D'Angelo M."/>
            <person name="Schiavon R."/>
            <person name="Vezzi A."/>
            <person name="Giacometti G.M."/>
            <person name="Morosinotto T."/>
            <person name="Valle G."/>
        </authorList>
    </citation>
    <scope>NUCLEOTIDE SEQUENCE [LARGE SCALE GENOMIC DNA]</scope>
    <source>
        <strain evidence="8 9">B-31</strain>
    </source>
</reference>
<feature type="domain" description="Gamma tubulin complex component C-terminal" evidence="6">
    <location>
        <begin position="207"/>
        <end position="550"/>
    </location>
</feature>
<dbReference type="GO" id="GO:0000930">
    <property type="term" value="C:gamma-tubulin complex"/>
    <property type="evidence" value="ECO:0007669"/>
    <property type="project" value="TreeGrafter"/>
</dbReference>
<accession>W7T6I2</accession>
<dbReference type="GO" id="GO:0031122">
    <property type="term" value="P:cytoplasmic microtubule organization"/>
    <property type="evidence" value="ECO:0007669"/>
    <property type="project" value="TreeGrafter"/>
</dbReference>
<organism evidence="8 9">
    <name type="scientific">Nannochloropsis gaditana</name>
    <dbReference type="NCBI Taxonomy" id="72520"/>
    <lineage>
        <taxon>Eukaryota</taxon>
        <taxon>Sar</taxon>
        <taxon>Stramenopiles</taxon>
        <taxon>Ochrophyta</taxon>
        <taxon>Eustigmatophyceae</taxon>
        <taxon>Eustigmatales</taxon>
        <taxon>Monodopsidaceae</taxon>
        <taxon>Nannochloropsis</taxon>
    </lineage>
</organism>
<evidence type="ECO:0000313" key="9">
    <source>
        <dbReference type="Proteomes" id="UP000019335"/>
    </source>
</evidence>
<evidence type="ECO:0000259" key="7">
    <source>
        <dbReference type="Pfam" id="PF17681"/>
    </source>
</evidence>
<evidence type="ECO:0000313" key="8">
    <source>
        <dbReference type="EMBL" id="EWM22132.1"/>
    </source>
</evidence>
<dbReference type="EMBL" id="AZIL01002277">
    <property type="protein sequence ID" value="EWM22132.1"/>
    <property type="molecule type" value="Genomic_DNA"/>
</dbReference>
<dbReference type="GO" id="GO:0005874">
    <property type="term" value="C:microtubule"/>
    <property type="evidence" value="ECO:0007669"/>
    <property type="project" value="UniProtKB-KW"/>
</dbReference>
<keyword evidence="4" id="KW-0493">Microtubule</keyword>
<keyword evidence="3" id="KW-0963">Cytoplasm</keyword>
<evidence type="ECO:0000256" key="2">
    <source>
        <dbReference type="ARBA" id="ARBA00010337"/>
    </source>
</evidence>
<sequence length="577" mass="64151">MCDSMHHVRGGALISVLHLHSQQGDSVARSLIHRMLSRVSLPLFEMLRRWILEGELSDAHGEFFVVVVADPQGRESRRERAPGLGAPHTQDSDESLWHHRYALRPGMIPRFLPEALAHKILVLGKSINFMRRCCCDQGWSDSEPRGNPSSSASTLLPTAEARHARQAAELYEFSHDKMDGLQGVVDGVAAVVNARLLSLLMGPRYQLMAHLRALKKFITLAQGDFVTCLLDAVGPELSKSADQLYRHDLTGKLEAALRTSNAQYEDTDILNRVGVRLLPASGGEEGWEVFVLDYHVHAPVSAVVHRKALETYARIFQLLFRVKRVEWALGTSWKEHMMVGQLPRRGGGGREDESRMACILQRCNLTRREMVHFVANLSSFMWFEVLEASWTQLEADIGAASDLDAVIAAHDAYLLRVTQTSFLSPDKAPFLTALQDVLSSILGFCALHADLCREVLRAKELDRASEKAVGSRGVVGEERAEAAGTGVKREGGIKVGPYEERVEVTTARFERACEELIDLLHAQDRGTQAAVAEADAVRFLVFRLDFNLFYTHQRLARGRRASFDKPAVPAEGSIPVL</sequence>
<comment type="similarity">
    <text evidence="2">Belongs to the TUBGCP family.</text>
</comment>
<proteinExistence type="inferred from homology"/>
<dbReference type="InterPro" id="IPR041470">
    <property type="entry name" value="GCP_N"/>
</dbReference>
<dbReference type="Pfam" id="PF17681">
    <property type="entry name" value="GCP_N_terminal"/>
    <property type="match status" value="1"/>
</dbReference>
<dbReference type="GO" id="GO:0051321">
    <property type="term" value="P:meiotic cell cycle"/>
    <property type="evidence" value="ECO:0007669"/>
    <property type="project" value="TreeGrafter"/>
</dbReference>
<keyword evidence="9" id="KW-1185">Reference proteome</keyword>
<keyword evidence="5" id="KW-0206">Cytoskeleton</keyword>
<dbReference type="AlphaFoldDB" id="W7T6I2"/>
<dbReference type="InterPro" id="IPR040457">
    <property type="entry name" value="GCP_C"/>
</dbReference>
<dbReference type="PANTHER" id="PTHR19302">
    <property type="entry name" value="GAMMA TUBULIN COMPLEX PROTEIN"/>
    <property type="match status" value="1"/>
</dbReference>
<dbReference type="GO" id="GO:0051225">
    <property type="term" value="P:spindle assembly"/>
    <property type="evidence" value="ECO:0007669"/>
    <property type="project" value="TreeGrafter"/>
</dbReference>
<evidence type="ECO:0000256" key="3">
    <source>
        <dbReference type="ARBA" id="ARBA00022490"/>
    </source>
</evidence>
<evidence type="ECO:0000256" key="5">
    <source>
        <dbReference type="ARBA" id="ARBA00023212"/>
    </source>
</evidence>
<feature type="domain" description="Gamma tubulin complex component protein N-terminal" evidence="7">
    <location>
        <begin position="5"/>
        <end position="201"/>
    </location>
</feature>
<dbReference type="GO" id="GO:0051011">
    <property type="term" value="F:microtubule minus-end binding"/>
    <property type="evidence" value="ECO:0007669"/>
    <property type="project" value="TreeGrafter"/>
</dbReference>
<dbReference type="GO" id="GO:0007020">
    <property type="term" value="P:microtubule nucleation"/>
    <property type="evidence" value="ECO:0007669"/>
    <property type="project" value="InterPro"/>
</dbReference>
<dbReference type="PANTHER" id="PTHR19302:SF14">
    <property type="entry name" value="GAMMA-TUBULIN COMPLEX COMPONENT 3"/>
    <property type="match status" value="1"/>
</dbReference>
<evidence type="ECO:0000259" key="6">
    <source>
        <dbReference type="Pfam" id="PF04130"/>
    </source>
</evidence>
<dbReference type="GO" id="GO:0000922">
    <property type="term" value="C:spindle pole"/>
    <property type="evidence" value="ECO:0007669"/>
    <property type="project" value="InterPro"/>
</dbReference>
<comment type="subcellular location">
    <subcellularLocation>
        <location evidence="1">Cytoplasm</location>
        <location evidence="1">Cytoskeleton</location>
    </subcellularLocation>
</comment>
<evidence type="ECO:0000256" key="1">
    <source>
        <dbReference type="ARBA" id="ARBA00004245"/>
    </source>
</evidence>
<dbReference type="Pfam" id="PF04130">
    <property type="entry name" value="GCP_C_terminal"/>
    <property type="match status" value="1"/>
</dbReference>
<comment type="caution">
    <text evidence="8">The sequence shown here is derived from an EMBL/GenBank/DDBJ whole genome shotgun (WGS) entry which is preliminary data.</text>
</comment>
<dbReference type="GO" id="GO:0043015">
    <property type="term" value="F:gamma-tubulin binding"/>
    <property type="evidence" value="ECO:0007669"/>
    <property type="project" value="InterPro"/>
</dbReference>
<dbReference type="Proteomes" id="UP000019335">
    <property type="component" value="Unassembled WGS sequence"/>
</dbReference>
<dbReference type="InterPro" id="IPR042241">
    <property type="entry name" value="GCP_C_sf"/>
</dbReference>
<protein>
    <submittedName>
        <fullName evidence="8">Gamma complex associated protein 3</fullName>
    </submittedName>
</protein>
<name>W7T6I2_9STRA</name>
<dbReference type="InterPro" id="IPR007259">
    <property type="entry name" value="GCP"/>
</dbReference>
<gene>
    <name evidence="8" type="ORF">Naga_100060g14</name>
</gene>
<dbReference type="GO" id="GO:0000278">
    <property type="term" value="P:mitotic cell cycle"/>
    <property type="evidence" value="ECO:0007669"/>
    <property type="project" value="TreeGrafter"/>
</dbReference>